<dbReference type="AlphaFoldDB" id="A0A644ZXE4"/>
<dbReference type="Gene3D" id="3.30.70.420">
    <property type="entry name" value="Hydroxymethylglutaryl-CoA reductase, class I/II, NAD/NADP-binding domain"/>
    <property type="match status" value="1"/>
</dbReference>
<dbReference type="InterPro" id="IPR009023">
    <property type="entry name" value="HMG_CoA_Rdtase_NAD(P)-bd_sf"/>
</dbReference>
<evidence type="ECO:0000256" key="2">
    <source>
        <dbReference type="ARBA" id="ARBA00023002"/>
    </source>
</evidence>
<proteinExistence type="inferred from homology"/>
<reference evidence="3" key="1">
    <citation type="submission" date="2019-08" db="EMBL/GenBank/DDBJ databases">
        <authorList>
            <person name="Kucharzyk K."/>
            <person name="Murdoch R.W."/>
            <person name="Higgins S."/>
            <person name="Loffler F."/>
        </authorList>
    </citation>
    <scope>NUCLEOTIDE SEQUENCE</scope>
</reference>
<dbReference type="GO" id="GO:0004420">
    <property type="term" value="F:hydroxymethylglutaryl-CoA reductase (NADPH) activity"/>
    <property type="evidence" value="ECO:0007669"/>
    <property type="project" value="InterPro"/>
</dbReference>
<organism evidence="3">
    <name type="scientific">bioreactor metagenome</name>
    <dbReference type="NCBI Taxonomy" id="1076179"/>
    <lineage>
        <taxon>unclassified sequences</taxon>
        <taxon>metagenomes</taxon>
        <taxon>ecological metagenomes</taxon>
    </lineage>
</organism>
<dbReference type="SUPFAM" id="SSF55035">
    <property type="entry name" value="NAD-binding domain of HMG-CoA reductase"/>
    <property type="match status" value="1"/>
</dbReference>
<evidence type="ECO:0000256" key="1">
    <source>
        <dbReference type="ARBA" id="ARBA00007661"/>
    </source>
</evidence>
<name>A0A644ZXE4_9ZZZZ</name>
<protein>
    <recommendedName>
        <fullName evidence="4">Hydroxymethylglutaryl-CoA reductase (NADPH)</fullName>
    </recommendedName>
</protein>
<dbReference type="Gene3D" id="3.90.770.10">
    <property type="entry name" value="3-hydroxy-3-methylglutaryl-coenzyme A Reductase, Chain A, domain 2"/>
    <property type="match status" value="1"/>
</dbReference>
<accession>A0A644ZXE4</accession>
<dbReference type="GO" id="GO:0015936">
    <property type="term" value="P:coenzyme A metabolic process"/>
    <property type="evidence" value="ECO:0007669"/>
    <property type="project" value="InterPro"/>
</dbReference>
<dbReference type="PROSITE" id="PS50065">
    <property type="entry name" value="HMG_COA_REDUCTASE_4"/>
    <property type="match status" value="1"/>
</dbReference>
<dbReference type="PRINTS" id="PR00071">
    <property type="entry name" value="HMGCOARDTASE"/>
</dbReference>
<gene>
    <name evidence="3" type="ORF">SDC9_92179</name>
</gene>
<dbReference type="GO" id="GO:0016126">
    <property type="term" value="P:sterol biosynthetic process"/>
    <property type="evidence" value="ECO:0007669"/>
    <property type="project" value="TreeGrafter"/>
</dbReference>
<evidence type="ECO:0008006" key="4">
    <source>
        <dbReference type="Google" id="ProtNLM"/>
    </source>
</evidence>
<comment type="similarity">
    <text evidence="1">Belongs to the HMG-CoA reductase family.</text>
</comment>
<dbReference type="PROSITE" id="PS00318">
    <property type="entry name" value="HMG_COA_REDUCTASE_2"/>
    <property type="match status" value="1"/>
</dbReference>
<comment type="caution">
    <text evidence="3">The sequence shown here is derived from an EMBL/GenBank/DDBJ whole genome shotgun (WGS) entry which is preliminary data.</text>
</comment>
<dbReference type="SUPFAM" id="SSF56542">
    <property type="entry name" value="Substrate-binding domain of HMG-CoA reductase"/>
    <property type="match status" value="1"/>
</dbReference>
<dbReference type="InterPro" id="IPR023076">
    <property type="entry name" value="HMG_CoA_Rdtase_CS"/>
</dbReference>
<dbReference type="GO" id="GO:0008299">
    <property type="term" value="P:isoprenoid biosynthetic process"/>
    <property type="evidence" value="ECO:0007669"/>
    <property type="project" value="TreeGrafter"/>
</dbReference>
<dbReference type="EMBL" id="VSSQ01010894">
    <property type="protein sequence ID" value="MPM45492.1"/>
    <property type="molecule type" value="Genomic_DNA"/>
</dbReference>
<sequence>MSRAPVFNCQTIENAANLALRLQEKILQKQLQKWAEETSQHLQLKELQSWQRGPLLYLRLVFNTDEAMGMNMVSVATQKIAEELEKKFSQVELVSLSSNVCVDKKTSAINQLFGRGYAIQASVKLSEKIIQTVLKTSAAEIFRVHHYKNLVGSNVAASLEQNMQVANVVAAFFLATGQDPAHVVEASQASVFMEVQEKSLFLALTANNLNLGTVGGGTWLPAQSQARSLIAQGKNLSAQELAEVLAAAILAAELSGAAALASQSLARAHQRLGQGKGQNA</sequence>
<dbReference type="PANTHER" id="PTHR10572:SF24">
    <property type="entry name" value="3-HYDROXY-3-METHYLGLUTARYL-COENZYME A REDUCTASE"/>
    <property type="match status" value="1"/>
</dbReference>
<keyword evidence="2" id="KW-0560">Oxidoreductase</keyword>
<dbReference type="InterPro" id="IPR023074">
    <property type="entry name" value="HMG_CoA_Rdtase_cat_sf"/>
</dbReference>
<dbReference type="Pfam" id="PF00368">
    <property type="entry name" value="HMG-CoA_red"/>
    <property type="match status" value="1"/>
</dbReference>
<dbReference type="PANTHER" id="PTHR10572">
    <property type="entry name" value="3-HYDROXY-3-METHYLGLUTARYL-COENZYME A REDUCTASE"/>
    <property type="match status" value="1"/>
</dbReference>
<dbReference type="InterPro" id="IPR009029">
    <property type="entry name" value="HMG_CoA_Rdtase_sub-bd_dom_sf"/>
</dbReference>
<evidence type="ECO:0000313" key="3">
    <source>
        <dbReference type="EMBL" id="MPM45492.1"/>
    </source>
</evidence>
<dbReference type="InterPro" id="IPR002202">
    <property type="entry name" value="HMG_CoA_Rdtase"/>
</dbReference>